<evidence type="ECO:0000313" key="1">
    <source>
        <dbReference type="EMBL" id="KAI3818080.1"/>
    </source>
</evidence>
<gene>
    <name evidence="1" type="ORF">L1987_11883</name>
</gene>
<accession>A0ACB9JEB3</accession>
<protein>
    <submittedName>
        <fullName evidence="1">Uncharacterized protein</fullName>
    </submittedName>
</protein>
<comment type="caution">
    <text evidence="1">The sequence shown here is derived from an EMBL/GenBank/DDBJ whole genome shotgun (WGS) entry which is preliminary data.</text>
</comment>
<organism evidence="1 2">
    <name type="scientific">Smallanthus sonchifolius</name>
    <dbReference type="NCBI Taxonomy" id="185202"/>
    <lineage>
        <taxon>Eukaryota</taxon>
        <taxon>Viridiplantae</taxon>
        <taxon>Streptophyta</taxon>
        <taxon>Embryophyta</taxon>
        <taxon>Tracheophyta</taxon>
        <taxon>Spermatophyta</taxon>
        <taxon>Magnoliopsida</taxon>
        <taxon>eudicotyledons</taxon>
        <taxon>Gunneridae</taxon>
        <taxon>Pentapetalae</taxon>
        <taxon>asterids</taxon>
        <taxon>campanulids</taxon>
        <taxon>Asterales</taxon>
        <taxon>Asteraceae</taxon>
        <taxon>Asteroideae</taxon>
        <taxon>Heliantheae alliance</taxon>
        <taxon>Millerieae</taxon>
        <taxon>Smallanthus</taxon>
    </lineage>
</organism>
<sequence>MEAETQTYETPKKSSEQGDSYGILEKSSRSDASPKCLNATFGGGGSLMARAARNEAVLTWCHVEVLGIPADLFPLLALSLSTH</sequence>
<name>A0ACB9JEB3_9ASTR</name>
<reference evidence="1 2" key="2">
    <citation type="journal article" date="2022" name="Mol. Ecol. Resour.">
        <title>The genomes of chicory, endive, great burdock and yacon provide insights into Asteraceae paleo-polyploidization history and plant inulin production.</title>
        <authorList>
            <person name="Fan W."/>
            <person name="Wang S."/>
            <person name="Wang H."/>
            <person name="Wang A."/>
            <person name="Jiang F."/>
            <person name="Liu H."/>
            <person name="Zhao H."/>
            <person name="Xu D."/>
            <person name="Zhang Y."/>
        </authorList>
    </citation>
    <scope>NUCLEOTIDE SEQUENCE [LARGE SCALE GENOMIC DNA]</scope>
    <source>
        <strain evidence="2">cv. Yunnan</strain>
        <tissue evidence="1">Leaves</tissue>
    </source>
</reference>
<keyword evidence="2" id="KW-1185">Reference proteome</keyword>
<proteinExistence type="predicted"/>
<dbReference type="Proteomes" id="UP001056120">
    <property type="component" value="Linkage Group LG04"/>
</dbReference>
<evidence type="ECO:0000313" key="2">
    <source>
        <dbReference type="Proteomes" id="UP001056120"/>
    </source>
</evidence>
<reference evidence="2" key="1">
    <citation type="journal article" date="2022" name="Mol. Ecol. Resour.">
        <title>The genomes of chicory, endive, great burdock and yacon provide insights into Asteraceae palaeo-polyploidization history and plant inulin production.</title>
        <authorList>
            <person name="Fan W."/>
            <person name="Wang S."/>
            <person name="Wang H."/>
            <person name="Wang A."/>
            <person name="Jiang F."/>
            <person name="Liu H."/>
            <person name="Zhao H."/>
            <person name="Xu D."/>
            <person name="Zhang Y."/>
        </authorList>
    </citation>
    <scope>NUCLEOTIDE SEQUENCE [LARGE SCALE GENOMIC DNA]</scope>
    <source>
        <strain evidence="2">cv. Yunnan</strain>
    </source>
</reference>
<dbReference type="EMBL" id="CM042021">
    <property type="protein sequence ID" value="KAI3818080.1"/>
    <property type="molecule type" value="Genomic_DNA"/>
</dbReference>